<feature type="domain" description="DUF4232" evidence="2">
    <location>
        <begin position="30"/>
        <end position="106"/>
    </location>
</feature>
<feature type="chain" id="PRO_5047069701" evidence="1">
    <location>
        <begin position="33"/>
        <end position="108"/>
    </location>
</feature>
<feature type="signal peptide" evidence="1">
    <location>
        <begin position="1"/>
        <end position="32"/>
    </location>
</feature>
<protein>
    <submittedName>
        <fullName evidence="3">DUF4232 domain-containing protein</fullName>
    </submittedName>
</protein>
<dbReference type="RefSeq" id="WP_379575957.1">
    <property type="nucleotide sequence ID" value="NZ_JBHUFV010000047.1"/>
</dbReference>
<comment type="caution">
    <text evidence="3">The sequence shown here is derived from an EMBL/GenBank/DDBJ whole genome shotgun (WGS) entry which is preliminary data.</text>
</comment>
<organism evidence="3 4">
    <name type="scientific">Nonomuraea mangrovi</name>
    <dbReference type="NCBI Taxonomy" id="2316207"/>
    <lineage>
        <taxon>Bacteria</taxon>
        <taxon>Bacillati</taxon>
        <taxon>Actinomycetota</taxon>
        <taxon>Actinomycetes</taxon>
        <taxon>Streptosporangiales</taxon>
        <taxon>Streptosporangiaceae</taxon>
        <taxon>Nonomuraea</taxon>
    </lineage>
</organism>
<dbReference type="InterPro" id="IPR025326">
    <property type="entry name" value="DUF4232"/>
</dbReference>
<dbReference type="Proteomes" id="UP001597368">
    <property type="component" value="Unassembled WGS sequence"/>
</dbReference>
<dbReference type="Pfam" id="PF14016">
    <property type="entry name" value="DUF4232"/>
    <property type="match status" value="1"/>
</dbReference>
<evidence type="ECO:0000256" key="1">
    <source>
        <dbReference type="SAM" id="SignalP"/>
    </source>
</evidence>
<evidence type="ECO:0000259" key="2">
    <source>
        <dbReference type="Pfam" id="PF14016"/>
    </source>
</evidence>
<evidence type="ECO:0000313" key="4">
    <source>
        <dbReference type="Proteomes" id="UP001597368"/>
    </source>
</evidence>
<sequence>MKGTSTAVAAALLGAALAPVLVPALAPRTASASTAVSSPATPHKVVLRPGRSATSTVGWTVVETGAETSCPASAKLLVYPPDERSHLEVRFVSTVCGGGRLNVTPFTR</sequence>
<gene>
    <name evidence="3" type="ORF">ACFSKW_30670</name>
</gene>
<accession>A0ABW4T3M5</accession>
<evidence type="ECO:0000313" key="3">
    <source>
        <dbReference type="EMBL" id="MFD1935844.1"/>
    </source>
</evidence>
<keyword evidence="1" id="KW-0732">Signal</keyword>
<name>A0ABW4T3M5_9ACTN</name>
<dbReference type="EMBL" id="JBHUFV010000047">
    <property type="protein sequence ID" value="MFD1935844.1"/>
    <property type="molecule type" value="Genomic_DNA"/>
</dbReference>
<keyword evidence="4" id="KW-1185">Reference proteome</keyword>
<reference evidence="4" key="1">
    <citation type="journal article" date="2019" name="Int. J. Syst. Evol. Microbiol.">
        <title>The Global Catalogue of Microorganisms (GCM) 10K type strain sequencing project: providing services to taxonomists for standard genome sequencing and annotation.</title>
        <authorList>
            <consortium name="The Broad Institute Genomics Platform"/>
            <consortium name="The Broad Institute Genome Sequencing Center for Infectious Disease"/>
            <person name="Wu L."/>
            <person name="Ma J."/>
        </authorList>
    </citation>
    <scope>NUCLEOTIDE SEQUENCE [LARGE SCALE GENOMIC DNA]</scope>
    <source>
        <strain evidence="4">ICMP 6774ER</strain>
    </source>
</reference>
<proteinExistence type="predicted"/>